<protein>
    <submittedName>
        <fullName evidence="2">DUF3618 domain-containing protein</fullName>
    </submittedName>
</protein>
<dbReference type="EMBL" id="JAVREL010000006">
    <property type="protein sequence ID" value="MDT0343477.1"/>
    <property type="molecule type" value="Genomic_DNA"/>
</dbReference>
<feature type="compositionally biased region" description="Basic and acidic residues" evidence="1">
    <location>
        <begin position="19"/>
        <end position="31"/>
    </location>
</feature>
<organism evidence="2 3">
    <name type="scientific">Streptomyces litchfieldiae</name>
    <dbReference type="NCBI Taxonomy" id="3075543"/>
    <lineage>
        <taxon>Bacteria</taxon>
        <taxon>Bacillati</taxon>
        <taxon>Actinomycetota</taxon>
        <taxon>Actinomycetes</taxon>
        <taxon>Kitasatosporales</taxon>
        <taxon>Streptomycetaceae</taxon>
        <taxon>Streptomyces</taxon>
    </lineage>
</organism>
<evidence type="ECO:0000313" key="3">
    <source>
        <dbReference type="Proteomes" id="UP001183246"/>
    </source>
</evidence>
<feature type="compositionally biased region" description="Basic and acidic residues" evidence="1">
    <location>
        <begin position="136"/>
        <end position="157"/>
    </location>
</feature>
<feature type="region of interest" description="Disordered" evidence="1">
    <location>
        <begin position="126"/>
        <end position="179"/>
    </location>
</feature>
<reference evidence="3" key="1">
    <citation type="submission" date="2023-07" db="EMBL/GenBank/DDBJ databases">
        <title>30 novel species of actinomycetes from the DSMZ collection.</title>
        <authorList>
            <person name="Nouioui I."/>
        </authorList>
    </citation>
    <scope>NUCLEOTIDE SEQUENCE [LARGE SCALE GENOMIC DNA]</scope>
    <source>
        <strain evidence="3">DSM 44938</strain>
    </source>
</reference>
<gene>
    <name evidence="2" type="ORF">RM590_12755</name>
</gene>
<feature type="compositionally biased region" description="Low complexity" evidence="1">
    <location>
        <begin position="74"/>
        <end position="84"/>
    </location>
</feature>
<proteinExistence type="predicted"/>
<comment type="caution">
    <text evidence="2">The sequence shown here is derived from an EMBL/GenBank/DDBJ whole genome shotgun (WGS) entry which is preliminary data.</text>
</comment>
<evidence type="ECO:0000313" key="2">
    <source>
        <dbReference type="EMBL" id="MDT0343477.1"/>
    </source>
</evidence>
<name>A0ABU2MPC1_9ACTN</name>
<evidence type="ECO:0000256" key="1">
    <source>
        <dbReference type="SAM" id="MobiDB-lite"/>
    </source>
</evidence>
<dbReference type="InterPro" id="IPR022062">
    <property type="entry name" value="DUF3618"/>
</dbReference>
<sequence>MGTSPDRIRADIEATRAKLADDLDRLADRASPRRMAQRGGENLRASATGVRDRLRGSTPGGMDRARDQGRRAARTTWGAATQAGESAGHAPAQATERTRGNPVVAGAVAFGAGFVAASLMPRTRAEEQAAGQVSDRAGRLAEPVREAAAESAQHLKQDATQAARKAAQNLKESAPGRGR</sequence>
<dbReference type="Proteomes" id="UP001183246">
    <property type="component" value="Unassembled WGS sequence"/>
</dbReference>
<accession>A0ABU2MPC1</accession>
<dbReference type="Pfam" id="PF12277">
    <property type="entry name" value="DUF3618"/>
    <property type="match status" value="1"/>
</dbReference>
<feature type="region of interest" description="Disordered" evidence="1">
    <location>
        <begin position="19"/>
        <end position="99"/>
    </location>
</feature>
<dbReference type="RefSeq" id="WP_311704615.1">
    <property type="nucleotide sequence ID" value="NZ_JAVREL010000006.1"/>
</dbReference>
<keyword evidence="3" id="KW-1185">Reference proteome</keyword>